<keyword evidence="1" id="KW-0560">Oxidoreductase</keyword>
<evidence type="ECO:0000259" key="3">
    <source>
        <dbReference type="Pfam" id="PF07992"/>
    </source>
</evidence>
<gene>
    <name evidence="4" type="ORF">GCM10009304_33430</name>
</gene>
<accession>A0A917Q110</accession>
<reference evidence="4" key="1">
    <citation type="journal article" date="2014" name="Int. J. Syst. Evol. Microbiol.">
        <title>Complete genome sequence of Corynebacterium casei LMG S-19264T (=DSM 44701T), isolated from a smear-ripened cheese.</title>
        <authorList>
            <consortium name="US DOE Joint Genome Institute (JGI-PGF)"/>
            <person name="Walter F."/>
            <person name="Albersmeier A."/>
            <person name="Kalinowski J."/>
            <person name="Ruckert C."/>
        </authorList>
    </citation>
    <scope>NUCLEOTIDE SEQUENCE</scope>
    <source>
        <strain evidence="4">JCM 30078</strain>
    </source>
</reference>
<dbReference type="InterPro" id="IPR017224">
    <property type="entry name" value="Opine_Oxase_asu/HCN_bsu"/>
</dbReference>
<dbReference type="GO" id="GO:0016491">
    <property type="term" value="F:oxidoreductase activity"/>
    <property type="evidence" value="ECO:0007669"/>
    <property type="project" value="UniProtKB-KW"/>
</dbReference>
<dbReference type="EMBL" id="BMPO01000008">
    <property type="protein sequence ID" value="GGK04727.1"/>
    <property type="molecule type" value="Genomic_DNA"/>
</dbReference>
<dbReference type="Pfam" id="PF07992">
    <property type="entry name" value="Pyr_redox_2"/>
    <property type="match status" value="1"/>
</dbReference>
<dbReference type="Pfam" id="PF04324">
    <property type="entry name" value="Fer2_BFD"/>
    <property type="match status" value="1"/>
</dbReference>
<dbReference type="Gene3D" id="3.50.50.60">
    <property type="entry name" value="FAD/NAD(P)-binding domain"/>
    <property type="match status" value="2"/>
</dbReference>
<feature type="domain" description="BFD-like [2Fe-2S]-binding" evidence="2">
    <location>
        <begin position="373"/>
        <end position="423"/>
    </location>
</feature>
<dbReference type="InterPro" id="IPR023753">
    <property type="entry name" value="FAD/NAD-binding_dom"/>
</dbReference>
<comment type="caution">
    <text evidence="4">The sequence shown here is derived from an EMBL/GenBank/DDBJ whole genome shotgun (WGS) entry which is preliminary data.</text>
</comment>
<dbReference type="AlphaFoldDB" id="A0A917Q110"/>
<dbReference type="PIRSF" id="PIRSF037495">
    <property type="entry name" value="Opine_OX_OoxA/HcnB"/>
    <property type="match status" value="1"/>
</dbReference>
<sequence length="453" mass="48208">MNSTHVVIVGAGPAGVRAAETLVRKGVAPVLIDEGMRAGGQIYRQQPQGFSRPAKALYGFEASKANAIHVCAEDLASQIDYRPKTLVWNANADTLDLLCDDRFEQLGYDRLIVATGATDRVLPVPGWTLPGVYTLGAAQIALKFQGCAIGDPVVFAGTGPLLYLVAYQYAKAGAKVTAVLDEAGFSDQCRALPGLLRQPSTLAKGLYYRAWLLANGVRVEQGASLVRIDGEKRVASVAWQQGGVEHSLPCSAVGFSYALRSETQLADLLGCEFVWSPLNRAWLPRRDASGRSSLEHVYLAGDGAGIMGADAAEMAGERAALAVLQDMGIAVDGARAEKLERGLAQIERFRDGLEHAFPFPEGWAAKADDALMLCRCEEIRVGQLRDVVRAGAVDINRAKALCRVGMGRCQGRMCGAAAMEIIACESGLTIDSVGRLRGQAPIKPLPFAVGPDA</sequence>
<dbReference type="PRINTS" id="PR00368">
    <property type="entry name" value="FADPNR"/>
</dbReference>
<dbReference type="InterPro" id="IPR036188">
    <property type="entry name" value="FAD/NAD-bd_sf"/>
</dbReference>
<name>A0A917Q110_9PSED</name>
<reference evidence="4" key="2">
    <citation type="submission" date="2020-09" db="EMBL/GenBank/DDBJ databases">
        <authorList>
            <person name="Sun Q."/>
            <person name="Ohkuma M."/>
        </authorList>
    </citation>
    <scope>NUCLEOTIDE SEQUENCE</scope>
    <source>
        <strain evidence="4">JCM 30078</strain>
    </source>
</reference>
<dbReference type="Proteomes" id="UP000635983">
    <property type="component" value="Unassembled WGS sequence"/>
</dbReference>
<proteinExistence type="predicted"/>
<dbReference type="SUPFAM" id="SSF51905">
    <property type="entry name" value="FAD/NAD(P)-binding domain"/>
    <property type="match status" value="1"/>
</dbReference>
<dbReference type="InterPro" id="IPR007419">
    <property type="entry name" value="BFD-like_2Fe2S-bd_dom"/>
</dbReference>
<keyword evidence="5" id="KW-1185">Reference proteome</keyword>
<feature type="domain" description="FAD/NAD(P)-binding" evidence="3">
    <location>
        <begin position="5"/>
        <end position="316"/>
    </location>
</feature>
<dbReference type="RefSeq" id="WP_188984690.1">
    <property type="nucleotide sequence ID" value="NZ_BMPO01000008.1"/>
</dbReference>
<organism evidence="4 5">
    <name type="scientific">Pseudomonas matsuisoli</name>
    <dbReference type="NCBI Taxonomy" id="1515666"/>
    <lineage>
        <taxon>Bacteria</taxon>
        <taxon>Pseudomonadati</taxon>
        <taxon>Pseudomonadota</taxon>
        <taxon>Gammaproteobacteria</taxon>
        <taxon>Pseudomonadales</taxon>
        <taxon>Pseudomonadaceae</taxon>
        <taxon>Pseudomonas</taxon>
    </lineage>
</organism>
<evidence type="ECO:0000259" key="2">
    <source>
        <dbReference type="Pfam" id="PF04324"/>
    </source>
</evidence>
<dbReference type="InterPro" id="IPR051691">
    <property type="entry name" value="Metab_Enz_Cyan_OpOx_G3PDH"/>
</dbReference>
<dbReference type="Gene3D" id="1.10.10.1100">
    <property type="entry name" value="BFD-like [2Fe-2S]-binding domain"/>
    <property type="match status" value="1"/>
</dbReference>
<evidence type="ECO:0000313" key="5">
    <source>
        <dbReference type="Proteomes" id="UP000635983"/>
    </source>
</evidence>
<dbReference type="PRINTS" id="PR00469">
    <property type="entry name" value="PNDRDTASEII"/>
</dbReference>
<dbReference type="InterPro" id="IPR041854">
    <property type="entry name" value="BFD-like_2Fe2S-bd_dom_sf"/>
</dbReference>
<evidence type="ECO:0000313" key="4">
    <source>
        <dbReference type="EMBL" id="GGK04727.1"/>
    </source>
</evidence>
<dbReference type="PANTHER" id="PTHR42949:SF3">
    <property type="entry name" value="ANAEROBIC GLYCEROL-3-PHOSPHATE DEHYDROGENASE SUBUNIT B"/>
    <property type="match status" value="1"/>
</dbReference>
<dbReference type="CDD" id="cd19946">
    <property type="entry name" value="GlpA-like_Fer2_BFD-like"/>
    <property type="match status" value="1"/>
</dbReference>
<evidence type="ECO:0000256" key="1">
    <source>
        <dbReference type="ARBA" id="ARBA00023002"/>
    </source>
</evidence>
<protein>
    <submittedName>
        <fullName evidence="4">FAD/NAD(P)-binding oxidoreductase</fullName>
    </submittedName>
</protein>
<dbReference type="PANTHER" id="PTHR42949">
    <property type="entry name" value="ANAEROBIC GLYCEROL-3-PHOSPHATE DEHYDROGENASE SUBUNIT B"/>
    <property type="match status" value="1"/>
</dbReference>